<protein>
    <recommendedName>
        <fullName evidence="6">Arginase</fullName>
    </recommendedName>
</protein>
<dbReference type="PROSITE" id="PS51409">
    <property type="entry name" value="ARGINASE_2"/>
    <property type="match status" value="1"/>
</dbReference>
<dbReference type="Gramene" id="Psat07G0646100-T1">
    <property type="protein sequence ID" value="KAI5391657.1"/>
    <property type="gene ID" value="KIW84_076461"/>
</dbReference>
<dbReference type="EMBL" id="JAMSHJ010000007">
    <property type="protein sequence ID" value="KAI5391657.1"/>
    <property type="molecule type" value="Genomic_DNA"/>
</dbReference>
<evidence type="ECO:0000256" key="1">
    <source>
        <dbReference type="ARBA" id="ARBA00022723"/>
    </source>
</evidence>
<dbReference type="Proteomes" id="UP001058974">
    <property type="component" value="Chromosome 7"/>
</dbReference>
<reference evidence="4 5" key="1">
    <citation type="journal article" date="2022" name="Nat. Genet.">
        <title>Improved pea reference genome and pan-genome highlight genomic features and evolutionary characteristics.</title>
        <authorList>
            <person name="Yang T."/>
            <person name="Liu R."/>
            <person name="Luo Y."/>
            <person name="Hu S."/>
            <person name="Wang D."/>
            <person name="Wang C."/>
            <person name="Pandey M.K."/>
            <person name="Ge S."/>
            <person name="Xu Q."/>
            <person name="Li N."/>
            <person name="Li G."/>
            <person name="Huang Y."/>
            <person name="Saxena R.K."/>
            <person name="Ji Y."/>
            <person name="Li M."/>
            <person name="Yan X."/>
            <person name="He Y."/>
            <person name="Liu Y."/>
            <person name="Wang X."/>
            <person name="Xiang C."/>
            <person name="Varshney R.K."/>
            <person name="Ding H."/>
            <person name="Gao S."/>
            <person name="Zong X."/>
        </authorList>
    </citation>
    <scope>NUCLEOTIDE SEQUENCE [LARGE SCALE GENOMIC DNA]</scope>
    <source>
        <strain evidence="4 5">cv. Zhongwan 6</strain>
    </source>
</reference>
<evidence type="ECO:0000256" key="3">
    <source>
        <dbReference type="PROSITE-ProRule" id="PRU00742"/>
    </source>
</evidence>
<evidence type="ECO:0000313" key="4">
    <source>
        <dbReference type="EMBL" id="KAI5391657.1"/>
    </source>
</evidence>
<name>A0A9D4ZZH0_PEA</name>
<proteinExistence type="inferred from homology"/>
<gene>
    <name evidence="4" type="ORF">KIW84_076461</name>
</gene>
<dbReference type="AlphaFoldDB" id="A0A9D4ZZH0"/>
<keyword evidence="5" id="KW-1185">Reference proteome</keyword>
<dbReference type="Pfam" id="PF00491">
    <property type="entry name" value="Arginase"/>
    <property type="match status" value="2"/>
</dbReference>
<dbReference type="GO" id="GO:0046872">
    <property type="term" value="F:metal ion binding"/>
    <property type="evidence" value="ECO:0007669"/>
    <property type="project" value="UniProtKB-KW"/>
</dbReference>
<comment type="caution">
    <text evidence="4">The sequence shown here is derived from an EMBL/GenBank/DDBJ whole genome shotgun (WGS) entry which is preliminary data.</text>
</comment>
<evidence type="ECO:0008006" key="6">
    <source>
        <dbReference type="Google" id="ProtNLM"/>
    </source>
</evidence>
<evidence type="ECO:0000313" key="5">
    <source>
        <dbReference type="Proteomes" id="UP001058974"/>
    </source>
</evidence>
<comment type="similarity">
    <text evidence="3">Belongs to the arginase family.</text>
</comment>
<dbReference type="GO" id="GO:0033389">
    <property type="term" value="P:putrescine biosynthetic process from arginine, via agmatine"/>
    <property type="evidence" value="ECO:0007669"/>
    <property type="project" value="TreeGrafter"/>
</dbReference>
<dbReference type="PANTHER" id="PTHR11358">
    <property type="entry name" value="ARGINASE/AGMATINASE"/>
    <property type="match status" value="1"/>
</dbReference>
<keyword evidence="1" id="KW-0479">Metal-binding</keyword>
<dbReference type="InterPro" id="IPR023696">
    <property type="entry name" value="Ureohydrolase_dom_sf"/>
</dbReference>
<dbReference type="Gene3D" id="3.40.800.10">
    <property type="entry name" value="Ureohydrolase domain"/>
    <property type="match status" value="2"/>
</dbReference>
<dbReference type="PANTHER" id="PTHR11358:SF26">
    <property type="entry name" value="GUANIDINO ACID HYDROLASE, MITOCHONDRIAL"/>
    <property type="match status" value="1"/>
</dbReference>
<dbReference type="InterPro" id="IPR006035">
    <property type="entry name" value="Ureohydrolase"/>
</dbReference>
<sequence length="200" mass="22149">MRVITWSTIAASTLLGVPLGYNRSYHKGPTFAPPLVMKAIWNDSTNSTTEEGDHSISYSIVRVVSDKFRGPINILHIDAHPDLSENFNDNYYSHALPFARIMEGKYANRLVRTLDIGEGLKGVYVSINVDSLDPDFAPGVPHIEFGGLSFRYILNILQNLKGSIICGDVVEFNPLRGVSNRMTALLIAKLVRELAAKMSK</sequence>
<dbReference type="SUPFAM" id="SSF52768">
    <property type="entry name" value="Arginase/deacetylase"/>
    <property type="match status" value="1"/>
</dbReference>
<accession>A0A9D4ZZH0</accession>
<organism evidence="4 5">
    <name type="scientific">Pisum sativum</name>
    <name type="common">Garden pea</name>
    <name type="synonym">Lathyrus oleraceus</name>
    <dbReference type="NCBI Taxonomy" id="3888"/>
    <lineage>
        <taxon>Eukaryota</taxon>
        <taxon>Viridiplantae</taxon>
        <taxon>Streptophyta</taxon>
        <taxon>Embryophyta</taxon>
        <taxon>Tracheophyta</taxon>
        <taxon>Spermatophyta</taxon>
        <taxon>Magnoliopsida</taxon>
        <taxon>eudicotyledons</taxon>
        <taxon>Gunneridae</taxon>
        <taxon>Pentapetalae</taxon>
        <taxon>rosids</taxon>
        <taxon>fabids</taxon>
        <taxon>Fabales</taxon>
        <taxon>Fabaceae</taxon>
        <taxon>Papilionoideae</taxon>
        <taxon>50 kb inversion clade</taxon>
        <taxon>NPAAA clade</taxon>
        <taxon>Hologalegina</taxon>
        <taxon>IRL clade</taxon>
        <taxon>Fabeae</taxon>
        <taxon>Lathyrus</taxon>
    </lineage>
</organism>
<dbReference type="GO" id="GO:0008783">
    <property type="term" value="F:agmatinase activity"/>
    <property type="evidence" value="ECO:0007669"/>
    <property type="project" value="TreeGrafter"/>
</dbReference>
<evidence type="ECO:0000256" key="2">
    <source>
        <dbReference type="ARBA" id="ARBA00022801"/>
    </source>
</evidence>
<keyword evidence="2" id="KW-0378">Hydrolase</keyword>